<dbReference type="OrthoDB" id="7865652at2"/>
<reference evidence="1 2" key="1">
    <citation type="submission" date="2016-03" db="EMBL/GenBank/DDBJ databases">
        <title>Genome sequence of Nesiotobacter sp. nov., a moderately halophilic alphaproteobacterium isolated from the Yellow Sea, China.</title>
        <authorList>
            <person name="Zhang G."/>
            <person name="Zhang R."/>
        </authorList>
    </citation>
    <scope>NUCLEOTIDE SEQUENCE [LARGE SCALE GENOMIC DNA]</scope>
    <source>
        <strain evidence="1 2">WB1-6</strain>
    </source>
</reference>
<evidence type="ECO:0000313" key="2">
    <source>
        <dbReference type="Proteomes" id="UP000185783"/>
    </source>
</evidence>
<dbReference type="STRING" id="197461.A3843_15205"/>
<organism evidence="1 2">
    <name type="scientific">Pseudovibrio exalbescens</name>
    <dbReference type="NCBI Taxonomy" id="197461"/>
    <lineage>
        <taxon>Bacteria</taxon>
        <taxon>Pseudomonadati</taxon>
        <taxon>Pseudomonadota</taxon>
        <taxon>Alphaproteobacteria</taxon>
        <taxon>Hyphomicrobiales</taxon>
        <taxon>Stappiaceae</taxon>
        <taxon>Pseudovibrio</taxon>
    </lineage>
</organism>
<sequence>MHRAVGYIDQDDEGHDIRANLLVVARPPSAPPRCEIMYAPVQASDVYSGIWRFETAHGEMRVRQSTLYGGRRVAVEQGKSYSILMGASGRTARIDPI</sequence>
<gene>
    <name evidence="1" type="ORF">A3843_15205</name>
</gene>
<protein>
    <submittedName>
        <fullName evidence="1">Uncharacterized protein</fullName>
    </submittedName>
</protein>
<name>A0A1U7JF28_9HYPH</name>
<dbReference type="AlphaFoldDB" id="A0A1U7JF28"/>
<accession>A0A1U7JF28</accession>
<dbReference type="Proteomes" id="UP000185783">
    <property type="component" value="Unassembled WGS sequence"/>
</dbReference>
<evidence type="ECO:0000313" key="1">
    <source>
        <dbReference type="EMBL" id="OKL43251.1"/>
    </source>
</evidence>
<comment type="caution">
    <text evidence="1">The sequence shown here is derived from an EMBL/GenBank/DDBJ whole genome shotgun (WGS) entry which is preliminary data.</text>
</comment>
<dbReference type="EMBL" id="LVVZ01000022">
    <property type="protein sequence ID" value="OKL43251.1"/>
    <property type="molecule type" value="Genomic_DNA"/>
</dbReference>
<proteinExistence type="predicted"/>
<keyword evidence="2" id="KW-1185">Reference proteome</keyword>